<dbReference type="SUPFAM" id="SSF47240">
    <property type="entry name" value="Ferritin-like"/>
    <property type="match status" value="1"/>
</dbReference>
<feature type="binding site" evidence="7">
    <location>
        <position position="53"/>
    </location>
    <ligand>
        <name>Fe cation</name>
        <dbReference type="ChEBI" id="CHEBI:24875"/>
        <label>1</label>
    </ligand>
</feature>
<protein>
    <recommendedName>
        <fullName evidence="8">Ferritin</fullName>
        <ecNumber evidence="8">1.16.3.2</ecNumber>
    </recommendedName>
</protein>
<feature type="domain" description="Ferritin-like diiron" evidence="9">
    <location>
        <begin position="1"/>
        <end position="145"/>
    </location>
</feature>
<evidence type="ECO:0000313" key="11">
    <source>
        <dbReference type="Proteomes" id="UP000319374"/>
    </source>
</evidence>
<dbReference type="GO" id="GO:0006879">
    <property type="term" value="P:intracellular iron ion homeostasis"/>
    <property type="evidence" value="ECO:0007669"/>
    <property type="project" value="UniProtKB-KW"/>
</dbReference>
<organism evidence="10 11">
    <name type="scientific">Alistipes dispar</name>
    <dbReference type="NCBI Taxonomy" id="2585119"/>
    <lineage>
        <taxon>Bacteria</taxon>
        <taxon>Pseudomonadati</taxon>
        <taxon>Bacteroidota</taxon>
        <taxon>Bacteroidia</taxon>
        <taxon>Bacteroidales</taxon>
        <taxon>Rikenellaceae</taxon>
        <taxon>Alistipes</taxon>
    </lineage>
</organism>
<dbReference type="GO" id="GO:0008199">
    <property type="term" value="F:ferric iron binding"/>
    <property type="evidence" value="ECO:0007669"/>
    <property type="project" value="InterPro"/>
</dbReference>
<gene>
    <name evidence="10" type="ORF">A5CPEGH6_07700</name>
</gene>
<evidence type="ECO:0000256" key="5">
    <source>
        <dbReference type="ARBA" id="ARBA00023004"/>
    </source>
</evidence>
<evidence type="ECO:0000256" key="8">
    <source>
        <dbReference type="RuleBase" id="RU361145"/>
    </source>
</evidence>
<evidence type="ECO:0000259" key="9">
    <source>
        <dbReference type="PROSITE" id="PS50905"/>
    </source>
</evidence>
<dbReference type="PANTHER" id="PTHR11431:SF127">
    <property type="entry name" value="BACTERIAL NON-HEME FERRITIN"/>
    <property type="match status" value="1"/>
</dbReference>
<dbReference type="Gene3D" id="1.20.1260.10">
    <property type="match status" value="1"/>
</dbReference>
<dbReference type="InterPro" id="IPR008331">
    <property type="entry name" value="Ferritin_DPS_dom"/>
</dbReference>
<comment type="subcellular location">
    <subcellularLocation>
        <location evidence="8">Cytoplasm</location>
    </subcellularLocation>
</comment>
<comment type="catalytic activity">
    <reaction evidence="8">
        <text>4 Fe(2+) + O2 + 6 H2O = 4 iron(III) oxide-hydroxide + 12 H(+)</text>
        <dbReference type="Rhea" id="RHEA:11972"/>
        <dbReference type="ChEBI" id="CHEBI:15377"/>
        <dbReference type="ChEBI" id="CHEBI:15378"/>
        <dbReference type="ChEBI" id="CHEBI:15379"/>
        <dbReference type="ChEBI" id="CHEBI:29033"/>
        <dbReference type="ChEBI" id="CHEBI:78619"/>
        <dbReference type="EC" id="1.16.3.2"/>
    </reaction>
</comment>
<keyword evidence="2 8" id="KW-0409">Iron storage</keyword>
<keyword evidence="4" id="KW-0560">Oxidoreductase</keyword>
<dbReference type="GeneID" id="98672742"/>
<dbReference type="Pfam" id="PF00210">
    <property type="entry name" value="Ferritin"/>
    <property type="match status" value="1"/>
</dbReference>
<dbReference type="PROSITE" id="PS50905">
    <property type="entry name" value="FERRITIN_LIKE"/>
    <property type="match status" value="1"/>
</dbReference>
<dbReference type="InterPro" id="IPR001519">
    <property type="entry name" value="Ferritin"/>
</dbReference>
<dbReference type="EC" id="1.16.3.2" evidence="8"/>
<dbReference type="GO" id="GO:0004322">
    <property type="term" value="F:ferroxidase activity"/>
    <property type="evidence" value="ECO:0007669"/>
    <property type="project" value="TreeGrafter"/>
</dbReference>
<sequence length="174" mass="19744">MLSKKLHEALNAQINAELWSAYLYLSMSMDAEAKGLKGVANWFYIQFQEEQDHARIFMNYILSRDAEVTLRPIAEVRTSWASPLEMFRDTLEHEKKVTALINDLAAIAAEDKDYASSNMLVWFIDEQVEEEESARGMITACEAVEGNKFGMYMLDKELAARTYSQAAPLASSND</sequence>
<dbReference type="InterPro" id="IPR041719">
    <property type="entry name" value="Ferritin_prok"/>
</dbReference>
<dbReference type="InterPro" id="IPR009040">
    <property type="entry name" value="Ferritin-like_diiron"/>
</dbReference>
<dbReference type="FunFam" id="1.20.1260.10:FF:000001">
    <property type="entry name" value="Non-heme ferritin"/>
    <property type="match status" value="1"/>
</dbReference>
<evidence type="ECO:0000256" key="4">
    <source>
        <dbReference type="ARBA" id="ARBA00023002"/>
    </source>
</evidence>
<proteinExistence type="inferred from homology"/>
<dbReference type="InterPro" id="IPR012347">
    <property type="entry name" value="Ferritin-like"/>
</dbReference>
<dbReference type="KEGG" id="ada:A5CPEGH6_07700"/>
<dbReference type="Proteomes" id="UP000319374">
    <property type="component" value="Chromosome"/>
</dbReference>
<dbReference type="GO" id="GO:0008198">
    <property type="term" value="F:ferrous iron binding"/>
    <property type="evidence" value="ECO:0007669"/>
    <property type="project" value="TreeGrafter"/>
</dbReference>
<evidence type="ECO:0000313" key="10">
    <source>
        <dbReference type="EMBL" id="BBL06132.1"/>
    </source>
</evidence>
<keyword evidence="3 7" id="KW-0479">Metal-binding</keyword>
<keyword evidence="5 7" id="KW-0408">Iron</keyword>
<comment type="function">
    <text evidence="8">Iron-storage protein.</text>
</comment>
<evidence type="ECO:0000256" key="6">
    <source>
        <dbReference type="ARBA" id="ARBA00054546"/>
    </source>
</evidence>
<evidence type="ECO:0000256" key="1">
    <source>
        <dbReference type="ARBA" id="ARBA00006950"/>
    </source>
</evidence>
<evidence type="ECO:0000256" key="3">
    <source>
        <dbReference type="ARBA" id="ARBA00022723"/>
    </source>
</evidence>
<feature type="binding site" evidence="7">
    <location>
        <position position="127"/>
    </location>
    <ligand>
        <name>Fe cation</name>
        <dbReference type="ChEBI" id="CHEBI:24875"/>
        <label>1</label>
    </ligand>
</feature>
<dbReference type="GO" id="GO:0042802">
    <property type="term" value="F:identical protein binding"/>
    <property type="evidence" value="ECO:0007669"/>
    <property type="project" value="UniProtKB-ARBA"/>
</dbReference>
<reference evidence="11" key="1">
    <citation type="submission" date="2019-06" db="EMBL/GenBank/DDBJ databases">
        <title>Alistipes onderdonkii subsp. vulgaris subsp. nov., Alistipes dispar sp. nov. and Alistipes communis sp. nov., isolated from human faeces, and creation of Alistipes onderdonkii subsp. onderdonkii subsp. nov.</title>
        <authorList>
            <person name="Sakamoto M."/>
            <person name="Ikeyama N."/>
            <person name="Ogata Y."/>
            <person name="Suda W."/>
            <person name="Iino T."/>
            <person name="Hattori M."/>
            <person name="Ohkuma M."/>
        </authorList>
    </citation>
    <scope>NUCLEOTIDE SEQUENCE [LARGE SCALE GENOMIC DNA]</scope>
    <source>
        <strain evidence="11">5CPEGH6</strain>
    </source>
</reference>
<dbReference type="OrthoDB" id="9801481at2"/>
<dbReference type="PANTHER" id="PTHR11431">
    <property type="entry name" value="FERRITIN"/>
    <property type="match status" value="1"/>
</dbReference>
<keyword evidence="8" id="KW-0963">Cytoplasm</keyword>
<dbReference type="CDD" id="cd01055">
    <property type="entry name" value="Nonheme_Ferritin"/>
    <property type="match status" value="1"/>
</dbReference>
<name>A0A4Y1WZG3_9BACT</name>
<keyword evidence="11" id="KW-1185">Reference proteome</keyword>
<comment type="similarity">
    <text evidence="1 8">Belongs to the ferritin family. Prokaryotic subfamily.</text>
</comment>
<dbReference type="EMBL" id="AP019736">
    <property type="protein sequence ID" value="BBL06132.1"/>
    <property type="molecule type" value="Genomic_DNA"/>
</dbReference>
<dbReference type="InterPro" id="IPR009078">
    <property type="entry name" value="Ferritin-like_SF"/>
</dbReference>
<evidence type="ECO:0000256" key="7">
    <source>
        <dbReference type="PIRSR" id="PIRSR601519-1"/>
    </source>
</evidence>
<dbReference type="GO" id="GO:0005829">
    <property type="term" value="C:cytosol"/>
    <property type="evidence" value="ECO:0007669"/>
    <property type="project" value="TreeGrafter"/>
</dbReference>
<dbReference type="RefSeq" id="WP_141427975.1">
    <property type="nucleotide sequence ID" value="NZ_AP019736.1"/>
</dbReference>
<feature type="binding site" evidence="7">
    <location>
        <position position="50"/>
    </location>
    <ligand>
        <name>Fe cation</name>
        <dbReference type="ChEBI" id="CHEBI:24875"/>
        <label>1</label>
    </ligand>
</feature>
<dbReference type="AlphaFoldDB" id="A0A4Y1WZG3"/>
<accession>A0A4Y1WZG3</accession>
<feature type="binding site" evidence="7">
    <location>
        <position position="17"/>
    </location>
    <ligand>
        <name>Fe cation</name>
        <dbReference type="ChEBI" id="CHEBI:24875"/>
        <label>1</label>
    </ligand>
</feature>
<dbReference type="GO" id="GO:0006826">
    <property type="term" value="P:iron ion transport"/>
    <property type="evidence" value="ECO:0007669"/>
    <property type="project" value="InterPro"/>
</dbReference>
<feature type="binding site" evidence="7">
    <location>
        <position position="94"/>
    </location>
    <ligand>
        <name>Fe cation</name>
        <dbReference type="ChEBI" id="CHEBI:24875"/>
        <label>1</label>
    </ligand>
</feature>
<comment type="function">
    <text evidence="6">May alleviate iron toxicity in the presence of oxygen.</text>
</comment>
<evidence type="ECO:0000256" key="2">
    <source>
        <dbReference type="ARBA" id="ARBA00022434"/>
    </source>
</evidence>